<dbReference type="PROSITE" id="PS51450">
    <property type="entry name" value="LRR"/>
    <property type="match status" value="2"/>
</dbReference>
<dbReference type="GO" id="GO:0000398">
    <property type="term" value="P:mRNA splicing, via spliceosome"/>
    <property type="evidence" value="ECO:0007669"/>
    <property type="project" value="InterPro"/>
</dbReference>
<dbReference type="GO" id="GO:0005686">
    <property type="term" value="C:U2 snRNP"/>
    <property type="evidence" value="ECO:0007669"/>
    <property type="project" value="TreeGrafter"/>
</dbReference>
<dbReference type="PANTHER" id="PTHR10552:SF6">
    <property type="entry name" value="U2 SMALL NUCLEAR RIBONUCLEOPROTEIN A"/>
    <property type="match status" value="1"/>
</dbReference>
<comment type="caution">
    <text evidence="7">The sequence shown here is derived from an EMBL/GenBank/DDBJ whole genome shotgun (WGS) entry which is preliminary data.</text>
</comment>
<evidence type="ECO:0000256" key="3">
    <source>
        <dbReference type="ARBA" id="ARBA00022737"/>
    </source>
</evidence>
<reference evidence="10 11" key="1">
    <citation type="submission" date="2019-03" db="EMBL/GenBank/DDBJ databases">
        <title>Sequencing 25 genomes of Wallemia mellicola.</title>
        <authorList>
            <person name="Gostincar C."/>
        </authorList>
    </citation>
    <scope>NUCLEOTIDE SEQUENCE [LARGE SCALE GENOMIC DNA]</scope>
    <source>
        <strain evidence="9 10">EXF-1277</strain>
        <strain evidence="7 11">EXF-6152</strain>
        <strain evidence="8 12">EXF-757</strain>
    </source>
</reference>
<dbReference type="EMBL" id="SPRX01000001">
    <property type="protein sequence ID" value="TIC70127.1"/>
    <property type="molecule type" value="Genomic_DNA"/>
</dbReference>
<accession>A0A4T0MI33</accession>
<dbReference type="SUPFAM" id="SSF52058">
    <property type="entry name" value="L domain-like"/>
    <property type="match status" value="1"/>
</dbReference>
<evidence type="ECO:0000313" key="7">
    <source>
        <dbReference type="EMBL" id="TIB82697.1"/>
    </source>
</evidence>
<dbReference type="InterPro" id="IPR044640">
    <property type="entry name" value="RU2A"/>
</dbReference>
<keyword evidence="3" id="KW-0677">Repeat</keyword>
<evidence type="ECO:0000256" key="5">
    <source>
        <dbReference type="ARBA" id="ARBA00024196"/>
    </source>
</evidence>
<dbReference type="EMBL" id="SPRC01000001">
    <property type="protein sequence ID" value="TIB82697.1"/>
    <property type="molecule type" value="Genomic_DNA"/>
</dbReference>
<comment type="subcellular location">
    <subcellularLocation>
        <location evidence="1">Nucleus</location>
    </subcellularLocation>
</comment>
<dbReference type="OrthoDB" id="433501at2759"/>
<evidence type="ECO:0000313" key="9">
    <source>
        <dbReference type="EMBL" id="TIC71667.1"/>
    </source>
</evidence>
<dbReference type="GO" id="GO:0030620">
    <property type="term" value="F:U2 snRNA binding"/>
    <property type="evidence" value="ECO:0007669"/>
    <property type="project" value="InterPro"/>
</dbReference>
<proteinExistence type="inferred from homology"/>
<dbReference type="PANTHER" id="PTHR10552">
    <property type="entry name" value="U2 SMALL NUCLEAR RIBONUCLEOPROTEIN A"/>
    <property type="match status" value="1"/>
</dbReference>
<keyword evidence="2" id="KW-0433">Leucine-rich repeat</keyword>
<gene>
    <name evidence="8" type="ORF">E3Q01_00104</name>
    <name evidence="9" type="ORF">E3Q03_00345</name>
    <name evidence="7" type="ORF">E3Q22_00165</name>
</gene>
<evidence type="ECO:0000313" key="11">
    <source>
        <dbReference type="Proteomes" id="UP000310685"/>
    </source>
</evidence>
<organism evidence="7 11">
    <name type="scientific">Wallemia mellicola</name>
    <dbReference type="NCBI Taxonomy" id="1708541"/>
    <lineage>
        <taxon>Eukaryota</taxon>
        <taxon>Fungi</taxon>
        <taxon>Dikarya</taxon>
        <taxon>Basidiomycota</taxon>
        <taxon>Wallemiomycotina</taxon>
        <taxon>Wallemiomycetes</taxon>
        <taxon>Wallemiales</taxon>
        <taxon>Wallemiaceae</taxon>
        <taxon>Wallemia</taxon>
    </lineage>
</organism>
<dbReference type="InterPro" id="IPR001611">
    <property type="entry name" value="Leu-rich_rpt"/>
</dbReference>
<dbReference type="Proteomes" id="UP000305362">
    <property type="component" value="Unassembled WGS sequence"/>
</dbReference>
<sequence length="252" mass="28358">MAVALREERPSAMVKITPELLANTPIRISPIEPSHELILSGLKIPSIENLGVTKDQLSTIILSHNLIHSIPLLPRLVNLNSLVLSHNLLTNIHPSIVKSAPRLTTLILDHNRIELGELNSLAGHPSLTYLDIRYNPAAETPRYRHWLIHTLPKLRVLDYDRVTDKERKEAREIFETQDGRPTAVAQEIKALKKEDVSETSNTFVPGEDTSKGRLLSAQDRENIRKAILEANSPDEVARLERMLRDGFIPGQE</sequence>
<name>A0A4T0MI33_9BASI</name>
<dbReference type="Proteomes" id="UP000310708">
    <property type="component" value="Unassembled WGS sequence"/>
</dbReference>
<dbReference type="Proteomes" id="UP000310685">
    <property type="component" value="Unassembled WGS sequence"/>
</dbReference>
<evidence type="ECO:0000256" key="4">
    <source>
        <dbReference type="ARBA" id="ARBA00023242"/>
    </source>
</evidence>
<protein>
    <recommendedName>
        <fullName evidence="6">U2 small nuclear ribonucleoprotein A'</fullName>
    </recommendedName>
</protein>
<evidence type="ECO:0000256" key="6">
    <source>
        <dbReference type="ARBA" id="ARBA00024238"/>
    </source>
</evidence>
<keyword evidence="4" id="KW-0539">Nucleus</keyword>
<dbReference type="AlphaFoldDB" id="A0A4T0MI33"/>
<dbReference type="InterPro" id="IPR032675">
    <property type="entry name" value="LRR_dom_sf"/>
</dbReference>
<dbReference type="EMBL" id="SPRV01000002">
    <property type="protein sequence ID" value="TIC71667.1"/>
    <property type="molecule type" value="Genomic_DNA"/>
</dbReference>
<dbReference type="Gene3D" id="3.80.10.10">
    <property type="entry name" value="Ribonuclease Inhibitor"/>
    <property type="match status" value="1"/>
</dbReference>
<comment type="similarity">
    <text evidence="5">Belongs to the U2 small nuclear ribonucleoprotein A family.</text>
</comment>
<dbReference type="Pfam" id="PF14580">
    <property type="entry name" value="LRR_9"/>
    <property type="match status" value="1"/>
</dbReference>
<evidence type="ECO:0000313" key="8">
    <source>
        <dbReference type="EMBL" id="TIC70127.1"/>
    </source>
</evidence>
<evidence type="ECO:0000313" key="12">
    <source>
        <dbReference type="Proteomes" id="UP000310708"/>
    </source>
</evidence>
<evidence type="ECO:0000256" key="2">
    <source>
        <dbReference type="ARBA" id="ARBA00022614"/>
    </source>
</evidence>
<evidence type="ECO:0000256" key="1">
    <source>
        <dbReference type="ARBA" id="ARBA00004123"/>
    </source>
</evidence>
<evidence type="ECO:0000313" key="10">
    <source>
        <dbReference type="Proteomes" id="UP000305362"/>
    </source>
</evidence>